<comment type="caution">
    <text evidence="2">The sequence shown here is derived from an EMBL/GenBank/DDBJ whole genome shotgun (WGS) entry which is preliminary data.</text>
</comment>
<dbReference type="RefSeq" id="WP_175346751.1">
    <property type="nucleotide sequence ID" value="NZ_JABMCI010000056.1"/>
</dbReference>
<proteinExistence type="predicted"/>
<accession>A0A7Y6DX14</accession>
<dbReference type="AlphaFoldDB" id="A0A7Y6DX14"/>
<keyword evidence="3" id="KW-1185">Reference proteome</keyword>
<dbReference type="GO" id="GO:0016740">
    <property type="term" value="F:transferase activity"/>
    <property type="evidence" value="ECO:0007669"/>
    <property type="project" value="UniProtKB-KW"/>
</dbReference>
<organism evidence="2 3">
    <name type="scientific">Cellulomonas humilata</name>
    <dbReference type="NCBI Taxonomy" id="144055"/>
    <lineage>
        <taxon>Bacteria</taxon>
        <taxon>Bacillati</taxon>
        <taxon>Actinomycetota</taxon>
        <taxon>Actinomycetes</taxon>
        <taxon>Micrococcales</taxon>
        <taxon>Cellulomonadaceae</taxon>
        <taxon>Cellulomonas</taxon>
    </lineage>
</organism>
<dbReference type="InterPro" id="IPR050834">
    <property type="entry name" value="Glycosyltransf_2"/>
</dbReference>
<dbReference type="CDD" id="cd00761">
    <property type="entry name" value="Glyco_tranf_GTA_type"/>
    <property type="match status" value="1"/>
</dbReference>
<keyword evidence="2" id="KW-0808">Transferase</keyword>
<evidence type="ECO:0000313" key="3">
    <source>
        <dbReference type="Proteomes" id="UP000565724"/>
    </source>
</evidence>
<reference evidence="2 3" key="1">
    <citation type="submission" date="2020-05" db="EMBL/GenBank/DDBJ databases">
        <title>Genome Sequencing of Type Strains.</title>
        <authorList>
            <person name="Lemaire J.F."/>
            <person name="Inderbitzin P."/>
            <person name="Gregorio O.A."/>
            <person name="Collins S.B."/>
            <person name="Wespe N."/>
            <person name="Knight-Connoni V."/>
        </authorList>
    </citation>
    <scope>NUCLEOTIDE SEQUENCE [LARGE SCALE GENOMIC DNA]</scope>
    <source>
        <strain evidence="2 3">ATCC 25174</strain>
    </source>
</reference>
<dbReference type="InterPro" id="IPR029044">
    <property type="entry name" value="Nucleotide-diphossugar_trans"/>
</dbReference>
<dbReference type="Pfam" id="PF00535">
    <property type="entry name" value="Glycos_transf_2"/>
    <property type="match status" value="1"/>
</dbReference>
<dbReference type="PANTHER" id="PTHR43685">
    <property type="entry name" value="GLYCOSYLTRANSFERASE"/>
    <property type="match status" value="1"/>
</dbReference>
<evidence type="ECO:0000313" key="2">
    <source>
        <dbReference type="EMBL" id="NUU16870.1"/>
    </source>
</evidence>
<sequence>MIPTHGRDRLLAEAVASVLGQDLGTDVRLRGVVVSDDLGSAATQAVVARLHAESDVPVRYLDSSGPQAGTAGASRNAGTVLVQTELVAFLDDDDLWEPDFLRRTVGALVEGDHDFAVAWTHADEPGYRMARIAPGLGAKDVVARNPGFVGSNFVMRTAAFRGLGGFDPVLPVSNDKDLLVRALSAGLTYAVVPELLVTNRVHAQGQLTDKTQRRLDGIRMYARKHDALLTRSDRRYLRGQAADVRRVVGASAPVRWWSTVTVVGHRAVGVLLGEGR</sequence>
<dbReference type="SUPFAM" id="SSF53448">
    <property type="entry name" value="Nucleotide-diphospho-sugar transferases"/>
    <property type="match status" value="1"/>
</dbReference>
<gene>
    <name evidence="2" type="ORF">HP550_06350</name>
</gene>
<dbReference type="Proteomes" id="UP000565724">
    <property type="component" value="Unassembled WGS sequence"/>
</dbReference>
<dbReference type="PANTHER" id="PTHR43685:SF2">
    <property type="entry name" value="GLYCOSYLTRANSFERASE 2-LIKE DOMAIN-CONTAINING PROTEIN"/>
    <property type="match status" value="1"/>
</dbReference>
<name>A0A7Y6DX14_9CELL</name>
<dbReference type="EMBL" id="JABMCI010000056">
    <property type="protein sequence ID" value="NUU16870.1"/>
    <property type="molecule type" value="Genomic_DNA"/>
</dbReference>
<feature type="domain" description="Glycosyltransferase 2-like" evidence="1">
    <location>
        <begin position="2"/>
        <end position="123"/>
    </location>
</feature>
<protein>
    <submittedName>
        <fullName evidence="2">Glycosyltransferase family 2 protein</fullName>
    </submittedName>
</protein>
<evidence type="ECO:0000259" key="1">
    <source>
        <dbReference type="Pfam" id="PF00535"/>
    </source>
</evidence>
<dbReference type="Gene3D" id="3.90.550.10">
    <property type="entry name" value="Spore Coat Polysaccharide Biosynthesis Protein SpsA, Chain A"/>
    <property type="match status" value="1"/>
</dbReference>
<dbReference type="InterPro" id="IPR001173">
    <property type="entry name" value="Glyco_trans_2-like"/>
</dbReference>